<feature type="compositionally biased region" description="Low complexity" evidence="1">
    <location>
        <begin position="11"/>
        <end position="23"/>
    </location>
</feature>
<dbReference type="KEGG" id="pte:PTT_18902"/>
<gene>
    <name evidence="2" type="ORF">PTT_18902</name>
</gene>
<dbReference type="OrthoDB" id="3788067at2759"/>
<reference evidence="2 3" key="1">
    <citation type="journal article" date="2010" name="Genome Biol.">
        <title>A first genome assembly of the barley fungal pathogen Pyrenophora teres f. teres.</title>
        <authorList>
            <person name="Ellwood S.R."/>
            <person name="Liu Z."/>
            <person name="Syme R.A."/>
            <person name="Lai Z."/>
            <person name="Hane J.K."/>
            <person name="Keiper F."/>
            <person name="Moffat C.S."/>
            <person name="Oliver R.P."/>
            <person name="Friesen T.L."/>
        </authorList>
    </citation>
    <scope>NUCLEOTIDE SEQUENCE [LARGE SCALE GENOMIC DNA]</scope>
    <source>
        <strain evidence="2 3">0-1</strain>
    </source>
</reference>
<evidence type="ECO:0000313" key="2">
    <source>
        <dbReference type="EMBL" id="EFQ85986.1"/>
    </source>
</evidence>
<dbReference type="Proteomes" id="UP000001067">
    <property type="component" value="Unassembled WGS sequence"/>
</dbReference>
<evidence type="ECO:0008006" key="4">
    <source>
        <dbReference type="Google" id="ProtNLM"/>
    </source>
</evidence>
<dbReference type="EMBL" id="GL537600">
    <property type="protein sequence ID" value="EFQ85986.1"/>
    <property type="molecule type" value="Genomic_DNA"/>
</dbReference>
<sequence length="279" mass="30771">MPFLYETKPYNPSSPTTTGTTPNPNIITFLLTGRTTLSEHSPSEKISVDYEIAHRSPYLRNFLPSQAPSSSSCMPRHLPPITLPSIDPAALIIYISYLATSRITPMLPFPHSLSLHACVDLLYAHMLGAVIRAPHFQDAVIDCLAEVLDTVQAPDVRVLEMLYLEEGVSEVLRGFVGDVMFGWERRMLGVLRGARGSGEEVGVKGERLGLARGAGYEFYGGALSRKEEHGFRGCADSTEDTRFEQYCRLQDKDNIIVLYGRSTPYEATAFVTVCSSSTT</sequence>
<feature type="region of interest" description="Disordered" evidence="1">
    <location>
        <begin position="1"/>
        <end position="23"/>
    </location>
</feature>
<evidence type="ECO:0000313" key="3">
    <source>
        <dbReference type="Proteomes" id="UP000001067"/>
    </source>
</evidence>
<dbReference type="AlphaFoldDB" id="E3S7S1"/>
<accession>E3S7S1</accession>
<name>E3S7S1_PYRTT</name>
<evidence type="ECO:0000256" key="1">
    <source>
        <dbReference type="SAM" id="MobiDB-lite"/>
    </source>
</evidence>
<proteinExistence type="predicted"/>
<keyword evidence="3" id="KW-1185">Reference proteome</keyword>
<protein>
    <recommendedName>
        <fullName evidence="4">BTB domain-containing protein</fullName>
    </recommendedName>
</protein>
<dbReference type="HOGENOM" id="CLU_997992_0_0_1"/>
<organism evidence="3">
    <name type="scientific">Pyrenophora teres f. teres (strain 0-1)</name>
    <name type="common">Barley net blotch fungus</name>
    <name type="synonym">Drechslera teres f. teres</name>
    <dbReference type="NCBI Taxonomy" id="861557"/>
    <lineage>
        <taxon>Eukaryota</taxon>
        <taxon>Fungi</taxon>
        <taxon>Dikarya</taxon>
        <taxon>Ascomycota</taxon>
        <taxon>Pezizomycotina</taxon>
        <taxon>Dothideomycetes</taxon>
        <taxon>Pleosporomycetidae</taxon>
        <taxon>Pleosporales</taxon>
        <taxon>Pleosporineae</taxon>
        <taxon>Pleosporaceae</taxon>
        <taxon>Pyrenophora</taxon>
    </lineage>
</organism>
<dbReference type="eggNOG" id="ENOG502RH4X">
    <property type="taxonomic scope" value="Eukaryota"/>
</dbReference>